<dbReference type="AlphaFoldDB" id="A0A0F8YE55"/>
<protein>
    <submittedName>
        <fullName evidence="1">Uncharacterized protein</fullName>
    </submittedName>
</protein>
<gene>
    <name evidence="1" type="ORF">LCGC14_2830700</name>
</gene>
<sequence length="58" mass="6499">MKTEDHIQSNLAIVPGQLLADVVKKMPEDVRVEEVKITIYYHCGKCNREGKIKLGATS</sequence>
<proteinExistence type="predicted"/>
<accession>A0A0F8YE55</accession>
<reference evidence="1" key="1">
    <citation type="journal article" date="2015" name="Nature">
        <title>Complex archaea that bridge the gap between prokaryotes and eukaryotes.</title>
        <authorList>
            <person name="Spang A."/>
            <person name="Saw J.H."/>
            <person name="Jorgensen S.L."/>
            <person name="Zaremba-Niedzwiedzka K."/>
            <person name="Martijn J."/>
            <person name="Lind A.E."/>
            <person name="van Eijk R."/>
            <person name="Schleper C."/>
            <person name="Guy L."/>
            <person name="Ettema T.J."/>
        </authorList>
    </citation>
    <scope>NUCLEOTIDE SEQUENCE</scope>
</reference>
<dbReference type="EMBL" id="LAZR01053900">
    <property type="protein sequence ID" value="KKK79717.1"/>
    <property type="molecule type" value="Genomic_DNA"/>
</dbReference>
<evidence type="ECO:0000313" key="1">
    <source>
        <dbReference type="EMBL" id="KKK79717.1"/>
    </source>
</evidence>
<name>A0A0F8YE55_9ZZZZ</name>
<comment type="caution">
    <text evidence="1">The sequence shown here is derived from an EMBL/GenBank/DDBJ whole genome shotgun (WGS) entry which is preliminary data.</text>
</comment>
<organism evidence="1">
    <name type="scientific">marine sediment metagenome</name>
    <dbReference type="NCBI Taxonomy" id="412755"/>
    <lineage>
        <taxon>unclassified sequences</taxon>
        <taxon>metagenomes</taxon>
        <taxon>ecological metagenomes</taxon>
    </lineage>
</organism>